<feature type="transmembrane region" description="Helical" evidence="5">
    <location>
        <begin position="322"/>
        <end position="342"/>
    </location>
</feature>
<feature type="transmembrane region" description="Helical" evidence="5">
    <location>
        <begin position="107"/>
        <end position="132"/>
    </location>
</feature>
<gene>
    <name evidence="9" type="ORF">I7X43_03085</name>
</gene>
<evidence type="ECO:0000259" key="6">
    <source>
        <dbReference type="Pfam" id="PF04932"/>
    </source>
</evidence>
<dbReference type="PANTHER" id="PTHR37422">
    <property type="entry name" value="TEICHURONIC ACID BIOSYNTHESIS PROTEIN TUAE"/>
    <property type="match status" value="1"/>
</dbReference>
<dbReference type="InterPro" id="IPR021797">
    <property type="entry name" value="Wzy_C_2"/>
</dbReference>
<keyword evidence="4 5" id="KW-0472">Membrane</keyword>
<evidence type="ECO:0000313" key="10">
    <source>
        <dbReference type="Proteomes" id="UP000620139"/>
    </source>
</evidence>
<comment type="subcellular location">
    <subcellularLocation>
        <location evidence="1">Membrane</location>
        <topology evidence="1">Multi-pass membrane protein</topology>
    </subcellularLocation>
</comment>
<dbReference type="Proteomes" id="UP000620139">
    <property type="component" value="Unassembled WGS sequence"/>
</dbReference>
<evidence type="ECO:0000256" key="2">
    <source>
        <dbReference type="ARBA" id="ARBA00022692"/>
    </source>
</evidence>
<feature type="transmembrane region" description="Helical" evidence="5">
    <location>
        <begin position="153"/>
        <end position="170"/>
    </location>
</feature>
<protein>
    <submittedName>
        <fullName evidence="9">O-antigen ligase C-terminal domain-containing protein</fullName>
    </submittedName>
</protein>
<dbReference type="Pfam" id="PF15864">
    <property type="entry name" value="PglL_A"/>
    <property type="match status" value="1"/>
</dbReference>
<feature type="transmembrane region" description="Helical" evidence="5">
    <location>
        <begin position="61"/>
        <end position="87"/>
    </location>
</feature>
<dbReference type="GO" id="GO:0016020">
    <property type="term" value="C:membrane"/>
    <property type="evidence" value="ECO:0007669"/>
    <property type="project" value="UniProtKB-SubCell"/>
</dbReference>
<feature type="transmembrane region" description="Helical" evidence="5">
    <location>
        <begin position="354"/>
        <end position="372"/>
    </location>
</feature>
<feature type="transmembrane region" description="Helical" evidence="5">
    <location>
        <begin position="182"/>
        <end position="210"/>
    </location>
</feature>
<evidence type="ECO:0000256" key="4">
    <source>
        <dbReference type="ARBA" id="ARBA00023136"/>
    </source>
</evidence>
<feature type="transmembrane region" description="Helical" evidence="5">
    <location>
        <begin position="222"/>
        <end position="240"/>
    </location>
</feature>
<dbReference type="Pfam" id="PF04932">
    <property type="entry name" value="Wzy_C"/>
    <property type="match status" value="1"/>
</dbReference>
<evidence type="ECO:0000256" key="5">
    <source>
        <dbReference type="SAM" id="Phobius"/>
    </source>
</evidence>
<reference evidence="9" key="1">
    <citation type="submission" date="2020-12" db="EMBL/GenBank/DDBJ databases">
        <title>The genome sequence of Inhella sp. 4Y17.</title>
        <authorList>
            <person name="Liu Y."/>
        </authorList>
    </citation>
    <scope>NUCLEOTIDE SEQUENCE</scope>
    <source>
        <strain evidence="9">4Y10</strain>
    </source>
</reference>
<dbReference type="GO" id="GO:0016874">
    <property type="term" value="F:ligase activity"/>
    <property type="evidence" value="ECO:0007669"/>
    <property type="project" value="UniProtKB-KW"/>
</dbReference>
<feature type="domain" description="Virulence factor membrane-bound polymerase C-terminal" evidence="7">
    <location>
        <begin position="361"/>
        <end position="517"/>
    </location>
</feature>
<dbReference type="Pfam" id="PF11846">
    <property type="entry name" value="Wzy_C_2"/>
    <property type="match status" value="1"/>
</dbReference>
<dbReference type="InterPro" id="IPR007016">
    <property type="entry name" value="O-antigen_ligase-rel_domated"/>
</dbReference>
<evidence type="ECO:0000259" key="7">
    <source>
        <dbReference type="Pfam" id="PF11846"/>
    </source>
</evidence>
<feature type="domain" description="O-antigen ligase-related" evidence="6">
    <location>
        <begin position="184"/>
        <end position="330"/>
    </location>
</feature>
<dbReference type="InterPro" id="IPR031726">
    <property type="entry name" value="PglL_A"/>
</dbReference>
<comment type="caution">
    <text evidence="9">The sequence shown here is derived from an EMBL/GenBank/DDBJ whole genome shotgun (WGS) entry which is preliminary data.</text>
</comment>
<keyword evidence="10" id="KW-1185">Reference proteome</keyword>
<evidence type="ECO:0000313" key="9">
    <source>
        <dbReference type="EMBL" id="MBH9551825.1"/>
    </source>
</evidence>
<dbReference type="RefSeq" id="WP_198099421.1">
    <property type="nucleotide sequence ID" value="NZ_JAEDAL010000001.1"/>
</dbReference>
<proteinExistence type="predicted"/>
<dbReference type="AlphaFoldDB" id="A0A931ND34"/>
<evidence type="ECO:0000259" key="8">
    <source>
        <dbReference type="Pfam" id="PF15864"/>
    </source>
</evidence>
<accession>A0A931ND34</accession>
<feature type="transmembrane region" description="Helical" evidence="5">
    <location>
        <begin position="29"/>
        <end position="49"/>
    </location>
</feature>
<keyword evidence="3 5" id="KW-1133">Transmembrane helix</keyword>
<name>A0A931ND34_9BURK</name>
<evidence type="ECO:0000256" key="1">
    <source>
        <dbReference type="ARBA" id="ARBA00004141"/>
    </source>
</evidence>
<dbReference type="PANTHER" id="PTHR37422:SF21">
    <property type="entry name" value="EXOQ-LIKE PROTEIN"/>
    <property type="match status" value="1"/>
</dbReference>
<keyword evidence="2 5" id="KW-0812">Transmembrane</keyword>
<feature type="domain" description="Protein glycosylation ligase" evidence="8">
    <location>
        <begin position="146"/>
        <end position="170"/>
    </location>
</feature>
<evidence type="ECO:0000256" key="3">
    <source>
        <dbReference type="ARBA" id="ARBA00022989"/>
    </source>
</evidence>
<sequence>MNSRLYLVALATALPTLLAFNTSPSSTIYNQLLALGAWGFALLVGQASLTSRTGGGPVSVVLLLLAAVALAQGGWTGGALASFSLMAAWVCFHAGRCGAWDDAPRGLALGLVIAGGAGVVIGAIQVYAPQWVDGIWIARSGYEGRAVGNLRQPNHLATWLLWAAVGWVWWGVRARWSAPKVAAGLALFTAGVVLTASRTGLYLGVPLLLLWGLFDRQLPRGARWALAATPLYALGAWLLFHGLSAAGLGAFGAEIRLDEEGAGSPSRIKILLNTWTLLQTHPWTGVGWGEFNRAWTLSVFPDRPIAFFDHSHNLPLQLLVELGWPLGLLVLGLLAWGLLLAVRAAGRAQGEGAVDRRAPLMVILIVGVHSMLEYPLWYLYFLLPTAFAWGLCVTPTEHSFGPTSSGGAALRKGLGLALLLGSAFALWEYQQVAAIYAPAEDGRSLRERIQAGQRTRLFSAQADYAAATTLVSDEGALQAAQRTAHHFIDARLLMAWAKQLHARGEADPARYLVARLREFRSREGSAWLSECETDAGLWFCQSPERAHDWRGF</sequence>
<organism evidence="9 10">
    <name type="scientific">Inhella gelatinilytica</name>
    <dbReference type="NCBI Taxonomy" id="2795030"/>
    <lineage>
        <taxon>Bacteria</taxon>
        <taxon>Pseudomonadati</taxon>
        <taxon>Pseudomonadota</taxon>
        <taxon>Betaproteobacteria</taxon>
        <taxon>Burkholderiales</taxon>
        <taxon>Sphaerotilaceae</taxon>
        <taxon>Inhella</taxon>
    </lineage>
</organism>
<keyword evidence="9" id="KW-0436">Ligase</keyword>
<dbReference type="EMBL" id="JAEDAL010000001">
    <property type="protein sequence ID" value="MBH9551825.1"/>
    <property type="molecule type" value="Genomic_DNA"/>
</dbReference>
<dbReference type="InterPro" id="IPR051533">
    <property type="entry name" value="WaaL-like"/>
</dbReference>